<feature type="binding site" evidence="8">
    <location>
        <position position="316"/>
    </location>
    <ligand>
        <name>3-phosphoshikimate</name>
        <dbReference type="ChEBI" id="CHEBI:145989"/>
    </ligand>
</feature>
<reference evidence="10 11" key="1">
    <citation type="submission" date="2018-06" db="EMBL/GenBank/DDBJ databases">
        <authorList>
            <consortium name="Pathogen Informatics"/>
            <person name="Doyle S."/>
        </authorList>
    </citation>
    <scope>NUCLEOTIDE SEQUENCE [LARGE SCALE GENOMIC DNA]</scope>
    <source>
        <strain evidence="10 11">NCTC13102</strain>
    </source>
</reference>
<dbReference type="GO" id="GO:0005737">
    <property type="term" value="C:cytoplasm"/>
    <property type="evidence" value="ECO:0007669"/>
    <property type="project" value="UniProtKB-SubCell"/>
</dbReference>
<feature type="binding site" evidence="8">
    <location>
        <position position="27"/>
    </location>
    <ligand>
        <name>3-phosphoshikimate</name>
        <dbReference type="ChEBI" id="CHEBI:145989"/>
    </ligand>
</feature>
<feature type="binding site" evidence="8">
    <location>
        <position position="392"/>
    </location>
    <ligand>
        <name>phosphoenolpyruvate</name>
        <dbReference type="ChEBI" id="CHEBI:58702"/>
    </ligand>
</feature>
<sequence>MLIGKLLCISPAQSFSLEVDDIAADKSISHRCAMFSLLTDKPSVIKNYLLAEDTLHTLEIAKTLGLEVEEIDSHTMRFTPPKKIKEPNCILDCGNAGTGMRLYAGLLSGVEGFFVLSGDKYLCARPMNRIIQPLQSIGARIHSRAGGFAPMAIIGSQLDGFNYQSPISSAQVKSAMILAALHAKDKSTYIENESSRDHTEKMLIGMGAEIKKHENTIHISPLTKPLESMDFAIPADPSSAFFFALAAAIVPGSEILLKNVVLNKTRIQAFEILKQMGAKVTFTKTSSPYEEVGDIYVAYAPLHGITIDSHISWLIDELPALGIAMAVANGKSEVKNAKELRVKETDRIHALLVNLRALGVECEEREDGYVIYGGTLKTSAKPASIQSFGDHRIAMSFAIAGLVSAVEISDYACISISFPNFDAILCRIQSVKYIV</sequence>
<protein>
    <recommendedName>
        <fullName evidence="8">3-phosphoshikimate 1-carboxyvinyltransferase</fullName>
        <ecNumber evidence="8">2.5.1.19</ecNumber>
    </recommendedName>
    <alternativeName>
        <fullName evidence="8">5-enolpyruvylshikimate-3-phosphate synthase</fullName>
        <shortName evidence="8">EPSP synthase</shortName>
        <shortName evidence="8">EPSPS</shortName>
    </alternativeName>
</protein>
<comment type="subcellular location">
    <subcellularLocation>
        <location evidence="8">Cytoplasm</location>
    </subcellularLocation>
</comment>
<evidence type="ECO:0000256" key="1">
    <source>
        <dbReference type="ARBA" id="ARBA00004811"/>
    </source>
</evidence>
<dbReference type="EMBL" id="UAWL01000006">
    <property type="protein sequence ID" value="SQB99001.1"/>
    <property type="molecule type" value="Genomic_DNA"/>
</dbReference>
<dbReference type="NCBIfam" id="TIGR01356">
    <property type="entry name" value="aroA"/>
    <property type="match status" value="1"/>
</dbReference>
<evidence type="ECO:0000256" key="5">
    <source>
        <dbReference type="ARBA" id="ARBA00022679"/>
    </source>
</evidence>
<dbReference type="FunFam" id="3.65.10.10:FF:000005">
    <property type="entry name" value="3-phosphoshikimate 1-carboxyvinyltransferase"/>
    <property type="match status" value="1"/>
</dbReference>
<evidence type="ECO:0000256" key="7">
    <source>
        <dbReference type="ARBA" id="ARBA00044633"/>
    </source>
</evidence>
<comment type="subunit">
    <text evidence="8">Monomer.</text>
</comment>
<feature type="binding site" evidence="8">
    <location>
        <position position="343"/>
    </location>
    <ligand>
        <name>3-phosphoshikimate</name>
        <dbReference type="ChEBI" id="CHEBI:145989"/>
    </ligand>
</feature>
<dbReference type="EC" id="2.5.1.19" evidence="8"/>
<name>A0A2X3BDR3_9HELI</name>
<dbReference type="GO" id="GO:0009423">
    <property type="term" value="P:chorismate biosynthetic process"/>
    <property type="evidence" value="ECO:0007669"/>
    <property type="project" value="UniProtKB-UniRule"/>
</dbReference>
<dbReference type="PIRSF" id="PIRSF000505">
    <property type="entry name" value="EPSPS"/>
    <property type="match status" value="1"/>
</dbReference>
<evidence type="ECO:0000259" key="9">
    <source>
        <dbReference type="Pfam" id="PF00275"/>
    </source>
</evidence>
<dbReference type="HAMAP" id="MF_00210">
    <property type="entry name" value="EPSP_synth"/>
    <property type="match status" value="1"/>
</dbReference>
<evidence type="ECO:0000256" key="4">
    <source>
        <dbReference type="ARBA" id="ARBA00022605"/>
    </source>
</evidence>
<feature type="binding site" evidence="8">
    <location>
        <position position="347"/>
    </location>
    <ligand>
        <name>phosphoenolpyruvate</name>
        <dbReference type="ChEBI" id="CHEBI:58702"/>
    </ligand>
</feature>
<dbReference type="RefSeq" id="WP_112058778.1">
    <property type="nucleotide sequence ID" value="NZ_UAWL01000006.1"/>
</dbReference>
<feature type="binding site" evidence="8">
    <location>
        <position position="171"/>
    </location>
    <ligand>
        <name>3-phosphoshikimate</name>
        <dbReference type="ChEBI" id="CHEBI:145989"/>
    </ligand>
</feature>
<keyword evidence="5 8" id="KW-0808">Transferase</keyword>
<keyword evidence="6 8" id="KW-0057">Aromatic amino acid biosynthesis</keyword>
<dbReference type="Pfam" id="PF00275">
    <property type="entry name" value="EPSP_synthase"/>
    <property type="match status" value="1"/>
</dbReference>
<dbReference type="SUPFAM" id="SSF55205">
    <property type="entry name" value="EPT/RTPC-like"/>
    <property type="match status" value="1"/>
</dbReference>
<dbReference type="AlphaFoldDB" id="A0A2X3BDR3"/>
<evidence type="ECO:0000313" key="10">
    <source>
        <dbReference type="EMBL" id="SQB99001.1"/>
    </source>
</evidence>
<evidence type="ECO:0000256" key="8">
    <source>
        <dbReference type="HAMAP-Rule" id="MF_00210"/>
    </source>
</evidence>
<dbReference type="Proteomes" id="UP000250166">
    <property type="component" value="Unassembled WGS sequence"/>
</dbReference>
<dbReference type="GO" id="GO:0009073">
    <property type="term" value="P:aromatic amino acid family biosynthetic process"/>
    <property type="evidence" value="ECO:0007669"/>
    <property type="project" value="UniProtKB-KW"/>
</dbReference>
<feature type="active site" description="Proton acceptor" evidence="8">
    <location>
        <position position="316"/>
    </location>
</feature>
<dbReference type="CDD" id="cd01556">
    <property type="entry name" value="EPSP_synthase"/>
    <property type="match status" value="1"/>
</dbReference>
<dbReference type="InterPro" id="IPR023193">
    <property type="entry name" value="EPSP_synthase_CS"/>
</dbReference>
<organism evidence="10 11">
    <name type="scientific">Helicobacter fennelliae</name>
    <dbReference type="NCBI Taxonomy" id="215"/>
    <lineage>
        <taxon>Bacteria</taxon>
        <taxon>Pseudomonadati</taxon>
        <taxon>Campylobacterota</taxon>
        <taxon>Epsilonproteobacteria</taxon>
        <taxon>Campylobacterales</taxon>
        <taxon>Helicobacteraceae</taxon>
        <taxon>Helicobacter</taxon>
    </lineage>
</organism>
<accession>A0A2X3BDR3</accession>
<dbReference type="GO" id="GO:0008652">
    <property type="term" value="P:amino acid biosynthetic process"/>
    <property type="evidence" value="ECO:0007669"/>
    <property type="project" value="UniProtKB-KW"/>
</dbReference>
<dbReference type="PROSITE" id="PS00104">
    <property type="entry name" value="EPSP_SYNTHASE_1"/>
    <property type="match status" value="1"/>
</dbReference>
<feature type="binding site" evidence="8">
    <location>
        <position position="169"/>
    </location>
    <ligand>
        <name>3-phosphoshikimate</name>
        <dbReference type="ChEBI" id="CHEBI:145989"/>
    </ligand>
</feature>
<dbReference type="InterPro" id="IPR013792">
    <property type="entry name" value="RNA3'P_cycl/enolpyr_Trfase_a/b"/>
</dbReference>
<dbReference type="UniPathway" id="UPA00053">
    <property type="reaction ID" value="UER00089"/>
</dbReference>
<dbReference type="InterPro" id="IPR006264">
    <property type="entry name" value="EPSP_synthase"/>
</dbReference>
<evidence type="ECO:0000313" key="11">
    <source>
        <dbReference type="Proteomes" id="UP000250166"/>
    </source>
</evidence>
<dbReference type="InterPro" id="IPR036968">
    <property type="entry name" value="Enolpyruvate_Tfrase_sf"/>
</dbReference>
<evidence type="ECO:0000256" key="3">
    <source>
        <dbReference type="ARBA" id="ARBA00022490"/>
    </source>
</evidence>
<evidence type="ECO:0000256" key="6">
    <source>
        <dbReference type="ARBA" id="ARBA00023141"/>
    </source>
</evidence>
<gene>
    <name evidence="8 10" type="primary">aroA</name>
    <name evidence="10" type="ORF">NCTC13102_01474</name>
</gene>
<dbReference type="PANTHER" id="PTHR21090">
    <property type="entry name" value="AROM/DEHYDROQUINATE SYNTHASE"/>
    <property type="match status" value="1"/>
</dbReference>
<dbReference type="PANTHER" id="PTHR21090:SF5">
    <property type="entry name" value="PENTAFUNCTIONAL AROM POLYPEPTIDE"/>
    <property type="match status" value="1"/>
</dbReference>
<dbReference type="GO" id="GO:0003866">
    <property type="term" value="F:3-phosphoshikimate 1-carboxyvinyltransferase activity"/>
    <property type="evidence" value="ECO:0007669"/>
    <property type="project" value="UniProtKB-UniRule"/>
</dbReference>
<keyword evidence="3 8" id="KW-0963">Cytoplasm</keyword>
<evidence type="ECO:0000256" key="2">
    <source>
        <dbReference type="ARBA" id="ARBA00009948"/>
    </source>
</evidence>
<dbReference type="PROSITE" id="PS00885">
    <property type="entry name" value="EPSP_SYNTHASE_2"/>
    <property type="match status" value="1"/>
</dbReference>
<comment type="function">
    <text evidence="8">Catalyzes the transfer of the enolpyruvyl moiety of phosphoenolpyruvate (PEP) to the 5-hydroxyl of shikimate-3-phosphate (S3P) to produce enolpyruvyl shikimate-3-phosphate and inorganic phosphate.</text>
</comment>
<dbReference type="Gene3D" id="3.65.10.10">
    <property type="entry name" value="Enolpyruvate transferase domain"/>
    <property type="match status" value="2"/>
</dbReference>
<dbReference type="InterPro" id="IPR001986">
    <property type="entry name" value="Enolpyruvate_Tfrase_dom"/>
</dbReference>
<comment type="pathway">
    <text evidence="1 8">Metabolic intermediate biosynthesis; chorismate biosynthesis; chorismate from D-erythrose 4-phosphate and phosphoenolpyruvate: step 6/7.</text>
</comment>
<feature type="binding site" evidence="8">
    <location>
        <position position="97"/>
    </location>
    <ligand>
        <name>phosphoenolpyruvate</name>
        <dbReference type="ChEBI" id="CHEBI:58702"/>
    </ligand>
</feature>
<comment type="catalytic activity">
    <reaction evidence="7">
        <text>3-phosphoshikimate + phosphoenolpyruvate = 5-O-(1-carboxyvinyl)-3-phosphoshikimate + phosphate</text>
        <dbReference type="Rhea" id="RHEA:21256"/>
        <dbReference type="ChEBI" id="CHEBI:43474"/>
        <dbReference type="ChEBI" id="CHEBI:57701"/>
        <dbReference type="ChEBI" id="CHEBI:58702"/>
        <dbReference type="ChEBI" id="CHEBI:145989"/>
        <dbReference type="EC" id="2.5.1.19"/>
    </reaction>
    <physiologicalReaction direction="left-to-right" evidence="7">
        <dbReference type="Rhea" id="RHEA:21257"/>
    </physiologicalReaction>
</comment>
<feature type="binding site" evidence="8">
    <location>
        <position position="26"/>
    </location>
    <ligand>
        <name>phosphoenolpyruvate</name>
        <dbReference type="ChEBI" id="CHEBI:58702"/>
    </ligand>
</feature>
<feature type="binding site" evidence="8">
    <location>
        <position position="171"/>
    </location>
    <ligand>
        <name>phosphoenolpyruvate</name>
        <dbReference type="ChEBI" id="CHEBI:58702"/>
    </ligand>
</feature>
<feature type="binding site" evidence="8">
    <location>
        <position position="26"/>
    </location>
    <ligand>
        <name>3-phosphoshikimate</name>
        <dbReference type="ChEBI" id="CHEBI:145989"/>
    </ligand>
</feature>
<proteinExistence type="inferred from homology"/>
<keyword evidence="4 8" id="KW-0028">Amino-acid biosynthesis</keyword>
<feature type="domain" description="Enolpyruvate transferase" evidence="9">
    <location>
        <begin position="18"/>
        <end position="422"/>
    </location>
</feature>
<comment type="caution">
    <text evidence="8">Lacks conserved residue(s) required for the propagation of feature annotation.</text>
</comment>
<comment type="similarity">
    <text evidence="2 8">Belongs to the EPSP synthase family.</text>
</comment>
<feature type="binding site" evidence="8">
    <location>
        <position position="31"/>
    </location>
    <ligand>
        <name>3-phosphoshikimate</name>
        <dbReference type="ChEBI" id="CHEBI:145989"/>
    </ligand>
</feature>
<feature type="binding site" evidence="8">
    <location>
        <position position="125"/>
    </location>
    <ligand>
        <name>phosphoenolpyruvate</name>
        <dbReference type="ChEBI" id="CHEBI:58702"/>
    </ligand>
</feature>